<dbReference type="EMBL" id="FRBL01000004">
    <property type="protein sequence ID" value="SHL59568.1"/>
    <property type="molecule type" value="Genomic_DNA"/>
</dbReference>
<dbReference type="InterPro" id="IPR018775">
    <property type="entry name" value="RlaP"/>
</dbReference>
<reference evidence="1 2" key="1">
    <citation type="submission" date="2016-11" db="EMBL/GenBank/DDBJ databases">
        <authorList>
            <person name="Jaros S."/>
            <person name="Januszkiewicz K."/>
            <person name="Wedrychowicz H."/>
        </authorList>
    </citation>
    <scope>NUCLEOTIDE SEQUENCE [LARGE SCALE GENOMIC DNA]</scope>
    <source>
        <strain evidence="1 2">DSM 27406</strain>
    </source>
</reference>
<evidence type="ECO:0000313" key="1">
    <source>
        <dbReference type="EMBL" id="SHL59568.1"/>
    </source>
</evidence>
<gene>
    <name evidence="1" type="ORF">SAMN05444266_104113</name>
</gene>
<dbReference type="OrthoDB" id="9796845at2"/>
<proteinExistence type="predicted"/>
<sequence length="253" mass="29427">MEPTIQQQLTHIEQQEGVRIVLAIESGSRAWGFASPDSDYDVRFLYMRPGREYLSIRDRKDVIELPVDEVLDINGWDIRKALQLFLKSNSPLYEWLQSPIIYREDTGFAAELRGLMNEYYSHRSGCHHYFSMARNTFEQSLQSPEVKLKKYFYALRPLLAGLWILDKQTVPPMVFSTLRTLITDPEWHQAVDALLLRKQSADEKTLVAPVPYLQQWIATQLAEGLERANNISPVQHTTAQLDEIFRKYISHDL</sequence>
<dbReference type="STRING" id="1419482.SAMN05444266_104113"/>
<protein>
    <recommendedName>
        <fullName evidence="3">Nucleotidyltransferase</fullName>
    </recommendedName>
</protein>
<dbReference type="PANTHER" id="PTHR34817">
    <property type="entry name" value="NUCLEOTIDYLTRANSFERASE"/>
    <property type="match status" value="1"/>
</dbReference>
<evidence type="ECO:0000313" key="2">
    <source>
        <dbReference type="Proteomes" id="UP000184420"/>
    </source>
</evidence>
<organism evidence="1 2">
    <name type="scientific">Chitinophaga jiangningensis</name>
    <dbReference type="NCBI Taxonomy" id="1419482"/>
    <lineage>
        <taxon>Bacteria</taxon>
        <taxon>Pseudomonadati</taxon>
        <taxon>Bacteroidota</taxon>
        <taxon>Chitinophagia</taxon>
        <taxon>Chitinophagales</taxon>
        <taxon>Chitinophagaceae</taxon>
        <taxon>Chitinophaga</taxon>
    </lineage>
</organism>
<dbReference type="Pfam" id="PF10127">
    <property type="entry name" value="RlaP"/>
    <property type="match status" value="1"/>
</dbReference>
<dbReference type="Proteomes" id="UP000184420">
    <property type="component" value="Unassembled WGS sequence"/>
</dbReference>
<keyword evidence="2" id="KW-1185">Reference proteome</keyword>
<dbReference type="AlphaFoldDB" id="A0A1M7BX05"/>
<dbReference type="PANTHER" id="PTHR34817:SF2">
    <property type="entry name" value="NUCLEOTIDYLTRANSFERASE"/>
    <property type="match status" value="1"/>
</dbReference>
<dbReference type="RefSeq" id="WP_073080686.1">
    <property type="nucleotide sequence ID" value="NZ_FRBL01000004.1"/>
</dbReference>
<evidence type="ECO:0008006" key="3">
    <source>
        <dbReference type="Google" id="ProtNLM"/>
    </source>
</evidence>
<name>A0A1M7BX05_9BACT</name>
<accession>A0A1M7BX05</accession>